<organism evidence="2 3">
    <name type="scientific">Nakamurella panacisegetis</name>
    <dbReference type="NCBI Taxonomy" id="1090615"/>
    <lineage>
        <taxon>Bacteria</taxon>
        <taxon>Bacillati</taxon>
        <taxon>Actinomycetota</taxon>
        <taxon>Actinomycetes</taxon>
        <taxon>Nakamurellales</taxon>
        <taxon>Nakamurellaceae</taxon>
        <taxon>Nakamurella</taxon>
    </lineage>
</organism>
<dbReference type="AlphaFoldDB" id="A0A1H0KTC3"/>
<dbReference type="RefSeq" id="WP_090475353.1">
    <property type="nucleotide sequence ID" value="NZ_LT629710.1"/>
</dbReference>
<name>A0A1H0KTC3_9ACTN</name>
<protein>
    <submittedName>
        <fullName evidence="2">2-polyprenyl-6-methoxyphenol hydroxylase</fullName>
    </submittedName>
</protein>
<dbReference type="InterPro" id="IPR002938">
    <property type="entry name" value="FAD-bd"/>
</dbReference>
<dbReference type="Proteomes" id="UP000198741">
    <property type="component" value="Chromosome I"/>
</dbReference>
<dbReference type="Pfam" id="PF01494">
    <property type="entry name" value="FAD_binding_3"/>
    <property type="match status" value="1"/>
</dbReference>
<evidence type="ECO:0000313" key="2">
    <source>
        <dbReference type="EMBL" id="SDO59036.1"/>
    </source>
</evidence>
<evidence type="ECO:0000313" key="3">
    <source>
        <dbReference type="Proteomes" id="UP000198741"/>
    </source>
</evidence>
<dbReference type="PANTHER" id="PTHR43422">
    <property type="entry name" value="THIAMINE THIAZOLE SYNTHASE"/>
    <property type="match status" value="1"/>
</dbReference>
<evidence type="ECO:0000259" key="1">
    <source>
        <dbReference type="Pfam" id="PF01494"/>
    </source>
</evidence>
<dbReference type="STRING" id="1090615.SAMN04515671_1420"/>
<gene>
    <name evidence="2" type="ORF">SAMN04515671_1420</name>
</gene>
<accession>A0A1H0KTC3</accession>
<dbReference type="EMBL" id="LT629710">
    <property type="protein sequence ID" value="SDO59036.1"/>
    <property type="molecule type" value="Genomic_DNA"/>
</dbReference>
<dbReference type="PRINTS" id="PR00420">
    <property type="entry name" value="RNGMNOXGNASE"/>
</dbReference>
<proteinExistence type="predicted"/>
<sequence>MVNARISVEHVVVIGASAAGLFAAAAASGAGARVTVLERDETIGTAQPRYGVPQGRHPHVFLHRGLQAAEEFFPGLRDDLMAVGARPFDTAKLAWLGENGWSTRNASSYQVLSTTRPRLEACIAARVAELPWVTIRNPVTATGLTRSARGWSVILSDGSTLDAELVVDASGRTSRFRRWLTELAGDAVRTTEVDAKIGYSTRVYEGDPDLADVPGVVIGPTPEAPRGGLALPVEGGRWMIMVLGMGEHRPPRGNAGFDEFLTQLRDPALAGIAARLNPVGDAMVYRQTSNVRHHYEALPNWPDGLLVAGDALCAFNPVYGQGISVAAAEALALREVLRDGPTTGWSRRLMTRFADLAETPWSICTGQDRRYRSCPDDPTRLEHLSNQWALQLGRLQAHGNLRAARTLSGVYHLMTPTRQLFHPALIAASVAGRFRGYGPLTARPAGLPAA</sequence>
<dbReference type="SUPFAM" id="SSF51905">
    <property type="entry name" value="FAD/NAD(P)-binding domain"/>
    <property type="match status" value="1"/>
</dbReference>
<dbReference type="OrthoDB" id="9790035at2"/>
<keyword evidence="3" id="KW-1185">Reference proteome</keyword>
<dbReference type="PANTHER" id="PTHR43422:SF3">
    <property type="entry name" value="THIAMINE THIAZOLE SYNTHASE"/>
    <property type="match status" value="1"/>
</dbReference>
<dbReference type="Gene3D" id="3.50.50.60">
    <property type="entry name" value="FAD/NAD(P)-binding domain"/>
    <property type="match status" value="1"/>
</dbReference>
<dbReference type="InterPro" id="IPR036188">
    <property type="entry name" value="FAD/NAD-bd_sf"/>
</dbReference>
<dbReference type="GO" id="GO:0071949">
    <property type="term" value="F:FAD binding"/>
    <property type="evidence" value="ECO:0007669"/>
    <property type="project" value="InterPro"/>
</dbReference>
<feature type="domain" description="FAD-binding" evidence="1">
    <location>
        <begin position="10"/>
        <end position="335"/>
    </location>
</feature>
<reference evidence="2 3" key="1">
    <citation type="submission" date="2016-10" db="EMBL/GenBank/DDBJ databases">
        <authorList>
            <person name="de Groot N.N."/>
        </authorList>
    </citation>
    <scope>NUCLEOTIDE SEQUENCE [LARGE SCALE GENOMIC DNA]</scope>
    <source>
        <strain evidence="3">P4-7,KCTC 19426,CECT 7604</strain>
    </source>
</reference>